<feature type="transmembrane region" description="Helical" evidence="10">
    <location>
        <begin position="477"/>
        <end position="503"/>
    </location>
</feature>
<feature type="domain" description="ABC transporter" evidence="11">
    <location>
        <begin position="71"/>
        <end position="307"/>
    </location>
</feature>
<evidence type="ECO:0000256" key="6">
    <source>
        <dbReference type="ARBA" id="ARBA00022840"/>
    </source>
</evidence>
<evidence type="ECO:0000313" key="12">
    <source>
        <dbReference type="EMBL" id="KAK8758991.1"/>
    </source>
</evidence>
<evidence type="ECO:0000256" key="4">
    <source>
        <dbReference type="ARBA" id="ARBA00022692"/>
    </source>
</evidence>
<dbReference type="GO" id="GO:0016887">
    <property type="term" value="F:ATP hydrolysis activity"/>
    <property type="evidence" value="ECO:0007669"/>
    <property type="project" value="InterPro"/>
</dbReference>
<dbReference type="PANTHER" id="PTHR48041:SF78">
    <property type="entry name" value="ABC TRANSPORTER EXPRESSED IN TRACHEA, ISOFORM A"/>
    <property type="match status" value="1"/>
</dbReference>
<dbReference type="CDD" id="cd03213">
    <property type="entry name" value="ABCG_EPDR"/>
    <property type="match status" value="1"/>
</dbReference>
<dbReference type="FunFam" id="3.40.50.300:FF:001077">
    <property type="entry name" value="Uncharacterized protein, isoform A"/>
    <property type="match status" value="1"/>
</dbReference>
<dbReference type="InterPro" id="IPR003439">
    <property type="entry name" value="ABC_transporter-like_ATP-bd"/>
</dbReference>
<evidence type="ECO:0000256" key="10">
    <source>
        <dbReference type="SAM" id="Phobius"/>
    </source>
</evidence>
<dbReference type="AlphaFoldDB" id="A0AAQ4D951"/>
<evidence type="ECO:0000256" key="1">
    <source>
        <dbReference type="ARBA" id="ARBA00004141"/>
    </source>
</evidence>
<accession>A0AAQ4D951</accession>
<keyword evidence="3" id="KW-0813">Transport</keyword>
<gene>
    <name evidence="12" type="ORF">V5799_003375</name>
</gene>
<feature type="transmembrane region" description="Helical" evidence="10">
    <location>
        <begin position="406"/>
        <end position="423"/>
    </location>
</feature>
<dbReference type="InterPro" id="IPR003593">
    <property type="entry name" value="AAA+_ATPase"/>
</dbReference>
<evidence type="ECO:0000256" key="2">
    <source>
        <dbReference type="ARBA" id="ARBA00005814"/>
    </source>
</evidence>
<feature type="transmembrane region" description="Helical" evidence="10">
    <location>
        <begin position="435"/>
        <end position="456"/>
    </location>
</feature>
<dbReference type="Pfam" id="PF01061">
    <property type="entry name" value="ABC2_membrane"/>
    <property type="match status" value="1"/>
</dbReference>
<sequence length="655" mass="72515">MEVAVRSRTSSNEITEHAIENGADSGNGILLRSPPGIQQNVNIRFSPGVLKVDVECSAPLNHVGPGNSVTLEWTSISYAVKQGKEKRTLISNMCGKASPGTLTAVMGPSGAGKTTLLNVLSGHYDRGYEGEVRVNGWVRNTELFNRQSCYVMQDDVLLPELTVRESLDMSIRLRMPSLPPAKRAHLVNEALSQWGLEECQGTRAGNLSGGQRKRLSIAQEIVSKPPVIFLDEPTSGLDSITALRCVSVMKSLASDGHTVICSVHNPSAKLFSYFDMLYMISGGRCIYNGSVQELVPFLDSQGLHCPIHHNPADYITEIACGEHGEVQSQLSKHFTPPCTDASTGNKMHPSEPRTCYGGRVMKKKELQAALSQHQENVSYFVQFLVLLRRCFLCIVRNKVATQLRLAVYLSFALMLTALFYGIGNEAARVVNNVSFFTLMMSMLLFQSTMPTVMIFPTELRVLLREHRNCWYKPAMYYIARVLTEIPFLLLGPTMMVLIVYWATAQPAEMWRLASVILLSLQTCATTQGLALVVSAASSAETALFVALPASAPSFLFCGFFMPPKLLQPPVAWFTYTSHLYHALQGIMYAIYGGGRGELDCSEDTFCFFAEPEQVLIEAGAEDAFVHVKFGILLAMDVFYKLVAYVILRWRLRIKK</sequence>
<dbReference type="SMART" id="SM00382">
    <property type="entry name" value="AAA"/>
    <property type="match status" value="1"/>
</dbReference>
<dbReference type="PROSITE" id="PS00211">
    <property type="entry name" value="ABC_TRANSPORTER_1"/>
    <property type="match status" value="1"/>
</dbReference>
<evidence type="ECO:0000256" key="3">
    <source>
        <dbReference type="ARBA" id="ARBA00022448"/>
    </source>
</evidence>
<dbReference type="GO" id="GO:0140359">
    <property type="term" value="F:ABC-type transporter activity"/>
    <property type="evidence" value="ECO:0007669"/>
    <property type="project" value="InterPro"/>
</dbReference>
<protein>
    <recommendedName>
        <fullName evidence="11">ABC transporter domain-containing protein</fullName>
    </recommendedName>
</protein>
<evidence type="ECO:0000259" key="11">
    <source>
        <dbReference type="PROSITE" id="PS50893"/>
    </source>
</evidence>
<keyword evidence="7 10" id="KW-1133">Transmembrane helix</keyword>
<keyword evidence="4 10" id="KW-0812">Transmembrane</keyword>
<name>A0AAQ4D951_AMBAM</name>
<proteinExistence type="inferred from homology"/>
<dbReference type="EMBL" id="JARKHS020033530">
    <property type="protein sequence ID" value="KAK8758991.1"/>
    <property type="molecule type" value="Genomic_DNA"/>
</dbReference>
<comment type="caution">
    <text evidence="12">The sequence shown here is derived from an EMBL/GenBank/DDBJ whole genome shotgun (WGS) entry which is preliminary data.</text>
</comment>
<keyword evidence="6" id="KW-0067">ATP-binding</keyword>
<dbReference type="InterPro" id="IPR013525">
    <property type="entry name" value="ABC2_TM"/>
</dbReference>
<organism evidence="12 13">
    <name type="scientific">Amblyomma americanum</name>
    <name type="common">Lone star tick</name>
    <dbReference type="NCBI Taxonomy" id="6943"/>
    <lineage>
        <taxon>Eukaryota</taxon>
        <taxon>Metazoa</taxon>
        <taxon>Ecdysozoa</taxon>
        <taxon>Arthropoda</taxon>
        <taxon>Chelicerata</taxon>
        <taxon>Arachnida</taxon>
        <taxon>Acari</taxon>
        <taxon>Parasitiformes</taxon>
        <taxon>Ixodida</taxon>
        <taxon>Ixodoidea</taxon>
        <taxon>Ixodidae</taxon>
        <taxon>Amblyomminae</taxon>
        <taxon>Amblyomma</taxon>
    </lineage>
</organism>
<keyword evidence="8 10" id="KW-0472">Membrane</keyword>
<keyword evidence="13" id="KW-1185">Reference proteome</keyword>
<dbReference type="PROSITE" id="PS50893">
    <property type="entry name" value="ABC_TRANSPORTER_2"/>
    <property type="match status" value="1"/>
</dbReference>
<dbReference type="GO" id="GO:0005524">
    <property type="term" value="F:ATP binding"/>
    <property type="evidence" value="ECO:0007669"/>
    <property type="project" value="UniProtKB-KW"/>
</dbReference>
<dbReference type="PANTHER" id="PTHR48041">
    <property type="entry name" value="ABC TRANSPORTER G FAMILY MEMBER 28"/>
    <property type="match status" value="1"/>
</dbReference>
<feature type="transmembrane region" description="Helical" evidence="10">
    <location>
        <begin position="509"/>
        <end position="535"/>
    </location>
</feature>
<dbReference type="GO" id="GO:0005886">
    <property type="term" value="C:plasma membrane"/>
    <property type="evidence" value="ECO:0007669"/>
    <property type="project" value="TreeGrafter"/>
</dbReference>
<evidence type="ECO:0000313" key="13">
    <source>
        <dbReference type="Proteomes" id="UP001321473"/>
    </source>
</evidence>
<dbReference type="Pfam" id="PF19055">
    <property type="entry name" value="ABC2_membrane_7"/>
    <property type="match status" value="1"/>
</dbReference>
<evidence type="ECO:0000256" key="5">
    <source>
        <dbReference type="ARBA" id="ARBA00022741"/>
    </source>
</evidence>
<dbReference type="Gene3D" id="3.40.50.300">
    <property type="entry name" value="P-loop containing nucleotide triphosphate hydrolases"/>
    <property type="match status" value="1"/>
</dbReference>
<feature type="region of interest" description="Disordered" evidence="9">
    <location>
        <begin position="1"/>
        <end position="27"/>
    </location>
</feature>
<comment type="subcellular location">
    <subcellularLocation>
        <location evidence="1">Membrane</location>
        <topology evidence="1">Multi-pass membrane protein</topology>
    </subcellularLocation>
</comment>
<reference evidence="12 13" key="1">
    <citation type="journal article" date="2023" name="Arcadia Sci">
        <title>De novo assembly of a long-read Amblyomma americanum tick genome.</title>
        <authorList>
            <person name="Chou S."/>
            <person name="Poskanzer K.E."/>
            <person name="Rollins M."/>
            <person name="Thuy-Boun P.S."/>
        </authorList>
    </citation>
    <scope>NUCLEOTIDE SEQUENCE [LARGE SCALE GENOMIC DNA]</scope>
    <source>
        <strain evidence="12">F_SG_1</strain>
        <tissue evidence="12">Salivary glands</tissue>
    </source>
</reference>
<dbReference type="InterPro" id="IPR017871">
    <property type="entry name" value="ABC_transporter-like_CS"/>
</dbReference>
<dbReference type="InterPro" id="IPR050352">
    <property type="entry name" value="ABCG_transporters"/>
</dbReference>
<dbReference type="Pfam" id="PF00005">
    <property type="entry name" value="ABC_tran"/>
    <property type="match status" value="1"/>
</dbReference>
<evidence type="ECO:0000256" key="8">
    <source>
        <dbReference type="ARBA" id="ARBA00023136"/>
    </source>
</evidence>
<evidence type="ECO:0000256" key="9">
    <source>
        <dbReference type="SAM" id="MobiDB-lite"/>
    </source>
</evidence>
<feature type="transmembrane region" description="Helical" evidence="10">
    <location>
        <begin position="629"/>
        <end position="647"/>
    </location>
</feature>
<dbReference type="SUPFAM" id="SSF52540">
    <property type="entry name" value="P-loop containing nucleoside triphosphate hydrolases"/>
    <property type="match status" value="1"/>
</dbReference>
<evidence type="ECO:0000256" key="7">
    <source>
        <dbReference type="ARBA" id="ARBA00022989"/>
    </source>
</evidence>
<feature type="transmembrane region" description="Helical" evidence="10">
    <location>
        <begin position="542"/>
        <end position="561"/>
    </location>
</feature>
<dbReference type="Proteomes" id="UP001321473">
    <property type="component" value="Unassembled WGS sequence"/>
</dbReference>
<comment type="similarity">
    <text evidence="2">Belongs to the ABC transporter superfamily. ABCG family. Eye pigment precursor importer (TC 3.A.1.204) subfamily.</text>
</comment>
<keyword evidence="5" id="KW-0547">Nucleotide-binding</keyword>
<dbReference type="InterPro" id="IPR027417">
    <property type="entry name" value="P-loop_NTPase"/>
</dbReference>
<dbReference type="InterPro" id="IPR043926">
    <property type="entry name" value="ABCG_dom"/>
</dbReference>